<dbReference type="Proteomes" id="UP000593564">
    <property type="component" value="Unassembled WGS sequence"/>
</dbReference>
<name>A0A7J7G552_CAMSI</name>
<organism evidence="1 2">
    <name type="scientific">Camellia sinensis</name>
    <name type="common">Tea plant</name>
    <name type="synonym">Thea sinensis</name>
    <dbReference type="NCBI Taxonomy" id="4442"/>
    <lineage>
        <taxon>Eukaryota</taxon>
        <taxon>Viridiplantae</taxon>
        <taxon>Streptophyta</taxon>
        <taxon>Embryophyta</taxon>
        <taxon>Tracheophyta</taxon>
        <taxon>Spermatophyta</taxon>
        <taxon>Magnoliopsida</taxon>
        <taxon>eudicotyledons</taxon>
        <taxon>Gunneridae</taxon>
        <taxon>Pentapetalae</taxon>
        <taxon>asterids</taxon>
        <taxon>Ericales</taxon>
        <taxon>Theaceae</taxon>
        <taxon>Camellia</taxon>
    </lineage>
</organism>
<reference evidence="2" key="1">
    <citation type="journal article" date="2020" name="Nat. Commun.">
        <title>Genome assembly of wild tea tree DASZ reveals pedigree and selection history of tea varieties.</title>
        <authorList>
            <person name="Zhang W."/>
            <person name="Zhang Y."/>
            <person name="Qiu H."/>
            <person name="Guo Y."/>
            <person name="Wan H."/>
            <person name="Zhang X."/>
            <person name="Scossa F."/>
            <person name="Alseekh S."/>
            <person name="Zhang Q."/>
            <person name="Wang P."/>
            <person name="Xu L."/>
            <person name="Schmidt M.H."/>
            <person name="Jia X."/>
            <person name="Li D."/>
            <person name="Zhu A."/>
            <person name="Guo F."/>
            <person name="Chen W."/>
            <person name="Ni D."/>
            <person name="Usadel B."/>
            <person name="Fernie A.R."/>
            <person name="Wen W."/>
        </authorList>
    </citation>
    <scope>NUCLEOTIDE SEQUENCE [LARGE SCALE GENOMIC DNA]</scope>
    <source>
        <strain evidence="2">cv. G240</strain>
    </source>
</reference>
<dbReference type="AlphaFoldDB" id="A0A7J7G552"/>
<evidence type="ECO:0000313" key="1">
    <source>
        <dbReference type="EMBL" id="KAF5935425.1"/>
    </source>
</evidence>
<dbReference type="EMBL" id="JACBKZ010000013">
    <property type="protein sequence ID" value="KAF5935425.1"/>
    <property type="molecule type" value="Genomic_DNA"/>
</dbReference>
<keyword evidence="2" id="KW-1185">Reference proteome</keyword>
<proteinExistence type="predicted"/>
<evidence type="ECO:0000313" key="2">
    <source>
        <dbReference type="Proteomes" id="UP000593564"/>
    </source>
</evidence>
<sequence>MSSLLMKIDFKDLGAYELIVDEETRDKFNSNLFNYRIAETFFRVNFAFT</sequence>
<gene>
    <name evidence="1" type="ORF">HYC85_026554</name>
</gene>
<reference evidence="1 2" key="2">
    <citation type="submission" date="2020-07" db="EMBL/GenBank/DDBJ databases">
        <title>Genome assembly of wild tea tree DASZ reveals pedigree and selection history of tea varieties.</title>
        <authorList>
            <person name="Zhang W."/>
        </authorList>
    </citation>
    <scope>NUCLEOTIDE SEQUENCE [LARGE SCALE GENOMIC DNA]</scope>
    <source>
        <strain evidence="2">cv. G240</strain>
        <tissue evidence="1">Leaf</tissue>
    </source>
</reference>
<accession>A0A7J7G552</accession>
<protein>
    <submittedName>
        <fullName evidence="1">Uncharacterized protein</fullName>
    </submittedName>
</protein>
<comment type="caution">
    <text evidence="1">The sequence shown here is derived from an EMBL/GenBank/DDBJ whole genome shotgun (WGS) entry which is preliminary data.</text>
</comment>